<dbReference type="AlphaFoldDB" id="A0A327NID3"/>
<dbReference type="EMBL" id="QLII01000001">
    <property type="protein sequence ID" value="RAI74603.1"/>
    <property type="molecule type" value="Genomic_DNA"/>
</dbReference>
<proteinExistence type="predicted"/>
<organism evidence="1 2">
    <name type="scientific">Spirosoma telluris</name>
    <dbReference type="NCBI Taxonomy" id="2183553"/>
    <lineage>
        <taxon>Bacteria</taxon>
        <taxon>Pseudomonadati</taxon>
        <taxon>Bacteroidota</taxon>
        <taxon>Cytophagia</taxon>
        <taxon>Cytophagales</taxon>
        <taxon>Cytophagaceae</taxon>
        <taxon>Spirosoma</taxon>
    </lineage>
</organism>
<evidence type="ECO:0000313" key="1">
    <source>
        <dbReference type="EMBL" id="RAI74603.1"/>
    </source>
</evidence>
<dbReference type="RefSeq" id="WP_111342035.1">
    <property type="nucleotide sequence ID" value="NZ_QLII01000001.1"/>
</dbReference>
<evidence type="ECO:0000313" key="2">
    <source>
        <dbReference type="Proteomes" id="UP000249016"/>
    </source>
</evidence>
<keyword evidence="2" id="KW-1185">Reference proteome</keyword>
<reference evidence="1 2" key="1">
    <citation type="submission" date="2018-06" db="EMBL/GenBank/DDBJ databases">
        <title>Spirosoma sp. HMF3257 Genome sequencing and assembly.</title>
        <authorList>
            <person name="Kang H."/>
            <person name="Cha I."/>
            <person name="Kim H."/>
            <person name="Kang J."/>
            <person name="Joh K."/>
        </authorList>
    </citation>
    <scope>NUCLEOTIDE SEQUENCE [LARGE SCALE GENOMIC DNA]</scope>
    <source>
        <strain evidence="1 2">HMF3257</strain>
    </source>
</reference>
<comment type="caution">
    <text evidence="1">The sequence shown here is derived from an EMBL/GenBank/DDBJ whole genome shotgun (WGS) entry which is preliminary data.</text>
</comment>
<dbReference type="Proteomes" id="UP000249016">
    <property type="component" value="Unassembled WGS sequence"/>
</dbReference>
<accession>A0A327NID3</accession>
<sequence length="71" mass="8125">MVQQYELKIDHALYGVVFERQAARPAGELAAQHDECVKVQVRSFAQIYVPTINTHGCWVNTTRWAFKAGYL</sequence>
<protein>
    <submittedName>
        <fullName evidence="1">Uncharacterized protein</fullName>
    </submittedName>
</protein>
<name>A0A327NID3_9BACT</name>
<gene>
    <name evidence="1" type="ORF">HMF3257_10560</name>
</gene>